<dbReference type="Gene3D" id="3.20.20.140">
    <property type="entry name" value="Metal-dependent hydrolases"/>
    <property type="match status" value="1"/>
</dbReference>
<evidence type="ECO:0000313" key="2">
    <source>
        <dbReference type="EMBL" id="GMA85441.1"/>
    </source>
</evidence>
<reference evidence="3" key="1">
    <citation type="journal article" date="2019" name="Int. J. Syst. Evol. Microbiol.">
        <title>The Global Catalogue of Microorganisms (GCM) 10K type strain sequencing project: providing services to taxonomists for standard genome sequencing and annotation.</title>
        <authorList>
            <consortium name="The Broad Institute Genomics Platform"/>
            <consortium name="The Broad Institute Genome Sequencing Center for Infectious Disease"/>
            <person name="Wu L."/>
            <person name="Ma J."/>
        </authorList>
    </citation>
    <scope>NUCLEOTIDE SEQUENCE [LARGE SCALE GENOMIC DNA]</scope>
    <source>
        <strain evidence="3">NBRC 108730</strain>
    </source>
</reference>
<keyword evidence="3" id="KW-1185">Reference proteome</keyword>
<dbReference type="EMBL" id="BSUZ01000001">
    <property type="protein sequence ID" value="GMA85441.1"/>
    <property type="molecule type" value="Genomic_DNA"/>
</dbReference>
<protein>
    <submittedName>
        <fullName evidence="2">Uncharacterized protein</fullName>
    </submittedName>
</protein>
<proteinExistence type="predicted"/>
<evidence type="ECO:0000256" key="1">
    <source>
        <dbReference type="SAM" id="MobiDB-lite"/>
    </source>
</evidence>
<sequence length="182" mass="18597">MLLGPSSEVGRAVLARRPDLARAVLRRWQEVLPAGALFVEVVCHHAPPGGPLGVDHAARMLALARECGVPAVLTNAVRYADPSGATTVDVLDAARRLVALDERHLDRVTAQGHLRSGAAMARTAADVAAGLGGGRQVATEEAARLLADTAALAARCEARPGARPRAGVGAPARAVGARPAPG</sequence>
<dbReference type="Proteomes" id="UP001157017">
    <property type="component" value="Unassembled WGS sequence"/>
</dbReference>
<accession>A0ABQ6JCZ2</accession>
<evidence type="ECO:0000313" key="3">
    <source>
        <dbReference type="Proteomes" id="UP001157017"/>
    </source>
</evidence>
<organism evidence="2 3">
    <name type="scientific">Angustibacter aerolatus</name>
    <dbReference type="NCBI Taxonomy" id="1162965"/>
    <lineage>
        <taxon>Bacteria</taxon>
        <taxon>Bacillati</taxon>
        <taxon>Actinomycetota</taxon>
        <taxon>Actinomycetes</taxon>
        <taxon>Kineosporiales</taxon>
        <taxon>Kineosporiaceae</taxon>
    </lineage>
</organism>
<dbReference type="PANTHER" id="PTHR32294">
    <property type="entry name" value="DNA POLYMERASE III SUBUNIT ALPHA"/>
    <property type="match status" value="1"/>
</dbReference>
<comment type="caution">
    <text evidence="2">The sequence shown here is derived from an EMBL/GenBank/DDBJ whole genome shotgun (WGS) entry which is preliminary data.</text>
</comment>
<feature type="region of interest" description="Disordered" evidence="1">
    <location>
        <begin position="160"/>
        <end position="182"/>
    </location>
</feature>
<name>A0ABQ6JCZ2_9ACTN</name>
<dbReference type="PANTHER" id="PTHR32294:SF4">
    <property type="entry name" value="ERROR-PRONE DNA POLYMERASE"/>
    <property type="match status" value="1"/>
</dbReference>
<gene>
    <name evidence="2" type="ORF">GCM10025868_06910</name>
</gene>
<dbReference type="InterPro" id="IPR004805">
    <property type="entry name" value="DnaE2/DnaE/PolC"/>
</dbReference>